<comment type="caution">
    <text evidence="1">The sequence shown here is derived from an EMBL/GenBank/DDBJ whole genome shotgun (WGS) entry which is preliminary data.</text>
</comment>
<proteinExistence type="predicted"/>
<name>A0A1E7WHY3_9BURK</name>
<evidence type="ECO:0008006" key="3">
    <source>
        <dbReference type="Google" id="ProtNLM"/>
    </source>
</evidence>
<dbReference type="InterPro" id="IPR011989">
    <property type="entry name" value="ARM-like"/>
</dbReference>
<dbReference type="AlphaFoldDB" id="A0A1E7WHY3"/>
<dbReference type="InterPro" id="IPR016024">
    <property type="entry name" value="ARM-type_fold"/>
</dbReference>
<dbReference type="InterPro" id="IPR021133">
    <property type="entry name" value="HEAT_type_2"/>
</dbReference>
<evidence type="ECO:0000313" key="2">
    <source>
        <dbReference type="Proteomes" id="UP000175989"/>
    </source>
</evidence>
<dbReference type="PROSITE" id="PS50077">
    <property type="entry name" value="HEAT_REPEAT"/>
    <property type="match status" value="1"/>
</dbReference>
<evidence type="ECO:0000313" key="1">
    <source>
        <dbReference type="EMBL" id="OEZ98249.1"/>
    </source>
</evidence>
<organism evidence="1 2">
    <name type="scientific">Duganella phyllosphaerae</name>
    <dbReference type="NCBI Taxonomy" id="762836"/>
    <lineage>
        <taxon>Bacteria</taxon>
        <taxon>Pseudomonadati</taxon>
        <taxon>Pseudomonadota</taxon>
        <taxon>Betaproteobacteria</taxon>
        <taxon>Burkholderiales</taxon>
        <taxon>Oxalobacteraceae</taxon>
        <taxon>Telluria group</taxon>
        <taxon>Duganella</taxon>
    </lineage>
</organism>
<dbReference type="PATRIC" id="fig|762836.4.peg.3287"/>
<dbReference type="Proteomes" id="UP000175989">
    <property type="component" value="Unassembled WGS sequence"/>
</dbReference>
<accession>A0A1E7WHY3</accession>
<dbReference type="EMBL" id="LROM01000092">
    <property type="protein sequence ID" value="OEZ98249.1"/>
    <property type="molecule type" value="Genomic_DNA"/>
</dbReference>
<dbReference type="Gene3D" id="1.25.10.10">
    <property type="entry name" value="Leucine-rich Repeat Variant"/>
    <property type="match status" value="1"/>
</dbReference>
<dbReference type="RefSeq" id="WP_229255392.1">
    <property type="nucleotide sequence ID" value="NZ_LROM01000092.1"/>
</dbReference>
<gene>
    <name evidence="1" type="ORF">DUPY_31940</name>
</gene>
<reference evidence="2" key="1">
    <citation type="journal article" date="2016" name="Front. Microbiol.">
        <title>Molecular Keys to the Janthinobacterium and Duganella spp. Interaction with the Plant Pathogen Fusarium graminearum.</title>
        <authorList>
            <person name="Haack F.S."/>
            <person name="Poehlein A."/>
            <person name="Kroger C."/>
            <person name="Voigt C.A."/>
            <person name="Piepenbring M."/>
            <person name="Bode H.B."/>
            <person name="Daniel R."/>
            <person name="Schafer W."/>
            <person name="Streit W.R."/>
        </authorList>
    </citation>
    <scope>NUCLEOTIDE SEQUENCE [LARGE SCALE GENOMIC DNA]</scope>
    <source>
        <strain evidence="2">T54</strain>
    </source>
</reference>
<dbReference type="Pfam" id="PF13646">
    <property type="entry name" value="HEAT_2"/>
    <property type="match status" value="1"/>
</dbReference>
<sequence>MANYLQTLIADASCAHTLPDLSRYATNCSGYVREAAVRRCGQLGQPDLLPIVNERLNDWVPEVREAARQALSELLLTSPKAQLLANLPGMLRLRGGSGRGDSAQWLATFEARLIALLGTDVIAEQARHGDIVSARACIGLLMRYRLVDTHALIALILGRGDDIVLCLDAVQLIGDLPAGQQPACQALALRSHFGTVRTRALRGLLAQDDATPEARKTAAMRALGDTQSSARYVAREYLGALGVDVRAYYRTLLGQAVTARTAQICLAELAALRALGDTELVRSCAADTRAIVRLAALTAWFKLAAADKDHIAAVALADSAPRVRKFGAMLVQRDGAYLPFEQVARMLEAVGDLRLLLRMAESHPWQWLEWIARLSLRLDREQALALRLDASLGKWLTQSQIWYDNLGSEQAARLRAEPARSSLRALVSGPSAALAEVERELDARA</sequence>
<dbReference type="SUPFAM" id="SSF48371">
    <property type="entry name" value="ARM repeat"/>
    <property type="match status" value="1"/>
</dbReference>
<protein>
    <recommendedName>
        <fullName evidence="3">HEAT repeat protein</fullName>
    </recommendedName>
</protein>
<keyword evidence="2" id="KW-1185">Reference proteome</keyword>